<comment type="catalytic activity">
    <reaction evidence="1 17">
        <text>4-fumarylacetoacetate + H2O = acetoacetate + fumarate + H(+)</text>
        <dbReference type="Rhea" id="RHEA:10244"/>
        <dbReference type="ChEBI" id="CHEBI:13705"/>
        <dbReference type="ChEBI" id="CHEBI:15377"/>
        <dbReference type="ChEBI" id="CHEBI:15378"/>
        <dbReference type="ChEBI" id="CHEBI:18034"/>
        <dbReference type="ChEBI" id="CHEBI:29806"/>
        <dbReference type="EC" id="3.7.1.2"/>
    </reaction>
</comment>
<comment type="pathway">
    <text evidence="2 17">Amino-acid degradation; L-phenylalanine degradation; acetoacetate and fumarate from L-phenylalanine: step 6/6.</text>
</comment>
<dbReference type="GO" id="GO:0046872">
    <property type="term" value="F:metal ion binding"/>
    <property type="evidence" value="ECO:0007669"/>
    <property type="project" value="UniProtKB-UniRule"/>
</dbReference>
<dbReference type="GO" id="GO:0006559">
    <property type="term" value="P:L-phenylalanine catabolic process"/>
    <property type="evidence" value="ECO:0007669"/>
    <property type="project" value="UniProtKB-UniRule"/>
</dbReference>
<evidence type="ECO:0000256" key="11">
    <source>
        <dbReference type="ARBA" id="ARBA00023232"/>
    </source>
</evidence>
<dbReference type="NCBIfam" id="TIGR01266">
    <property type="entry name" value="fum_ac_acetase"/>
    <property type="match status" value="1"/>
</dbReference>
<feature type="binding site" evidence="16">
    <location>
        <position position="239"/>
    </location>
    <ligand>
        <name>Ca(2+)</name>
        <dbReference type="ChEBI" id="CHEBI:29108"/>
    </ligand>
</feature>
<dbReference type="SUPFAM" id="SSF56529">
    <property type="entry name" value="FAH"/>
    <property type="match status" value="1"/>
</dbReference>
<dbReference type="PANTHER" id="PTHR43069:SF2">
    <property type="entry name" value="FUMARYLACETOACETASE"/>
    <property type="match status" value="1"/>
</dbReference>
<feature type="domain" description="Fumarylacetoacetase N-terminal" evidence="20">
    <location>
        <begin position="50"/>
        <end position="156"/>
    </location>
</feature>
<dbReference type="FunFam" id="3.90.850.10:FF:000004">
    <property type="entry name" value="Fumarylacetoacetase"/>
    <property type="match status" value="1"/>
</dbReference>
<keyword evidence="9 16" id="KW-0460">Magnesium</keyword>
<comment type="cofactor">
    <cofactor evidence="17">
        <name>Mg(2+)</name>
        <dbReference type="ChEBI" id="CHEBI:18420"/>
    </cofactor>
    <cofactor evidence="17">
        <name>Ca(2+)</name>
        <dbReference type="ChEBI" id="CHEBI:29108"/>
    </cofactor>
</comment>
<name>B4FD30_MAIZE</name>
<dbReference type="GO" id="GO:0006572">
    <property type="term" value="P:L-tyrosine catabolic process"/>
    <property type="evidence" value="ECO:0007669"/>
    <property type="project" value="UniProtKB-UniRule"/>
</dbReference>
<evidence type="ECO:0000256" key="6">
    <source>
        <dbReference type="ARBA" id="ARBA00022723"/>
    </source>
</evidence>
<feature type="compositionally biased region" description="Low complexity" evidence="18">
    <location>
        <begin position="1"/>
        <end position="17"/>
    </location>
</feature>
<reference evidence="21" key="1">
    <citation type="journal article" date="2009" name="PLoS Genet.">
        <title>Sequencing, mapping, and analysis of 27,455 maize full-length cDNAs.</title>
        <authorList>
            <person name="Soderlund C."/>
            <person name="Descour A."/>
            <person name="Kudrna D."/>
            <person name="Bomhoff M."/>
            <person name="Boyd L."/>
            <person name="Currie J."/>
            <person name="Angelova A."/>
            <person name="Collura K."/>
            <person name="Wissotski M."/>
            <person name="Ashley E."/>
            <person name="Morrow D."/>
            <person name="Fernandes J."/>
            <person name="Walbot V."/>
            <person name="Yu Y."/>
        </authorList>
    </citation>
    <scope>NUCLEOTIDE SEQUENCE</scope>
    <source>
        <strain evidence="21">B73</strain>
    </source>
</reference>
<dbReference type="PANTHER" id="PTHR43069">
    <property type="entry name" value="FUMARYLACETOACETASE"/>
    <property type="match status" value="1"/>
</dbReference>
<organism evidence="21">
    <name type="scientific">Zea mays</name>
    <name type="common">Maize</name>
    <dbReference type="NCBI Taxonomy" id="4577"/>
    <lineage>
        <taxon>Eukaryota</taxon>
        <taxon>Viridiplantae</taxon>
        <taxon>Streptophyta</taxon>
        <taxon>Embryophyta</taxon>
        <taxon>Tracheophyta</taxon>
        <taxon>Spermatophyta</taxon>
        <taxon>Magnoliopsida</taxon>
        <taxon>Liliopsida</taxon>
        <taxon>Poales</taxon>
        <taxon>Poaceae</taxon>
        <taxon>PACMAD clade</taxon>
        <taxon>Panicoideae</taxon>
        <taxon>Andropogonodae</taxon>
        <taxon>Andropogoneae</taxon>
        <taxon>Tripsacinae</taxon>
        <taxon>Zea</taxon>
    </lineage>
</organism>
<evidence type="ECO:0000256" key="12">
    <source>
        <dbReference type="ARBA" id="ARBA00031740"/>
    </source>
</evidence>
<evidence type="ECO:0000256" key="10">
    <source>
        <dbReference type="ARBA" id="ARBA00022878"/>
    </source>
</evidence>
<evidence type="ECO:0000256" key="1">
    <source>
        <dbReference type="ARBA" id="ARBA00000353"/>
    </source>
</evidence>
<dbReference type="InterPro" id="IPR015377">
    <property type="entry name" value="Fumarylacetoacetase_N"/>
</dbReference>
<dbReference type="UniPathway" id="UPA00139">
    <property type="reaction ID" value="UER00341"/>
</dbReference>
<feature type="binding site" evidence="16">
    <location>
        <position position="271"/>
    </location>
    <ligand>
        <name>Ca(2+)</name>
        <dbReference type="ChEBI" id="CHEBI:29108"/>
    </ligand>
</feature>
<evidence type="ECO:0000259" key="20">
    <source>
        <dbReference type="Pfam" id="PF09298"/>
    </source>
</evidence>
<keyword evidence="10 17" id="KW-0828">Tyrosine catabolism</keyword>
<dbReference type="Gene3D" id="2.30.30.230">
    <property type="entry name" value="Fumarylacetoacetase, N-terminal domain"/>
    <property type="match status" value="1"/>
</dbReference>
<feature type="binding site" evidence="16">
    <location>
        <position position="237"/>
    </location>
    <ligand>
        <name>Ca(2+)</name>
        <dbReference type="ChEBI" id="CHEBI:29108"/>
    </ligand>
</feature>
<feature type="binding site" evidence="15">
    <location>
        <position position="166"/>
    </location>
    <ligand>
        <name>substrate</name>
    </ligand>
</feature>
<dbReference type="AlphaFoldDB" id="B4FD30"/>
<evidence type="ECO:0000256" key="14">
    <source>
        <dbReference type="PIRSR" id="PIRSR605959-1"/>
    </source>
</evidence>
<dbReference type="Gene3D" id="3.90.850.10">
    <property type="entry name" value="Fumarylacetoacetase-like, C-terminal domain"/>
    <property type="match status" value="1"/>
</dbReference>
<dbReference type="Pfam" id="PF09298">
    <property type="entry name" value="FAA_hydrolase_N"/>
    <property type="match status" value="1"/>
</dbReference>
<evidence type="ECO:0000256" key="3">
    <source>
        <dbReference type="ARBA" id="ARBA00010211"/>
    </source>
</evidence>
<dbReference type="GO" id="GO:0004334">
    <property type="term" value="F:fumarylacetoacetase activity"/>
    <property type="evidence" value="ECO:0007669"/>
    <property type="project" value="UniProtKB-UniRule"/>
</dbReference>
<keyword evidence="6 16" id="KW-0479">Metal-binding</keyword>
<dbReference type="GeneID" id="100192910"/>
<evidence type="ECO:0000256" key="7">
    <source>
        <dbReference type="ARBA" id="ARBA00022801"/>
    </source>
</evidence>
<dbReference type="ExpressionAtlas" id="B4FD30">
    <property type="expression patterns" value="baseline and differential"/>
</dbReference>
<dbReference type="InterPro" id="IPR036462">
    <property type="entry name" value="Fumarylacetoacetase_N_sf"/>
</dbReference>
<dbReference type="EC" id="3.7.1.2" evidence="4 17"/>
<feature type="active site" description="Proton acceptor" evidence="14">
    <location>
        <position position="171"/>
    </location>
</feature>
<evidence type="ECO:0000256" key="16">
    <source>
        <dbReference type="PIRSR" id="PIRSR605959-3"/>
    </source>
</evidence>
<dbReference type="SUPFAM" id="SSF63433">
    <property type="entry name" value="Fumarylacetoacetate hydrolase, FAH, N-terminal domain"/>
    <property type="match status" value="1"/>
</dbReference>
<feature type="binding site" evidence="15">
    <location>
        <position position="180"/>
    </location>
    <ligand>
        <name>substrate</name>
    </ligand>
</feature>
<evidence type="ECO:0000259" key="19">
    <source>
        <dbReference type="Pfam" id="PF01557"/>
    </source>
</evidence>
<evidence type="ECO:0000256" key="17">
    <source>
        <dbReference type="RuleBase" id="RU366008"/>
    </source>
</evidence>
<keyword evidence="8 16" id="KW-0106">Calcium</keyword>
<evidence type="ECO:0000256" key="15">
    <source>
        <dbReference type="PIRSR" id="PIRSR605959-2"/>
    </source>
</evidence>
<evidence type="ECO:0000256" key="2">
    <source>
        <dbReference type="ARBA" id="ARBA00004782"/>
    </source>
</evidence>
<feature type="domain" description="Fumarylacetoacetase-like C-terminal" evidence="19">
    <location>
        <begin position="163"/>
        <end position="449"/>
    </location>
</feature>
<dbReference type="Pfam" id="PF01557">
    <property type="entry name" value="FAA_hydrolase"/>
    <property type="match status" value="1"/>
</dbReference>
<evidence type="ECO:0000256" key="5">
    <source>
        <dbReference type="ARBA" id="ARBA00014741"/>
    </source>
</evidence>
<dbReference type="InterPro" id="IPR011234">
    <property type="entry name" value="Fumarylacetoacetase-like_C"/>
</dbReference>
<feature type="binding site" evidence="16">
    <location>
        <position position="164"/>
    </location>
    <ligand>
        <name>Ca(2+)</name>
        <dbReference type="ChEBI" id="CHEBI:29108"/>
    </ligand>
</feature>
<dbReference type="InterPro" id="IPR005959">
    <property type="entry name" value="Fumarylacetoacetase"/>
</dbReference>
<dbReference type="RefSeq" id="NP_001131569.1">
    <property type="nucleotide sequence ID" value="NM_001138097.1"/>
</dbReference>
<feature type="binding site" evidence="16">
    <location>
        <position position="291"/>
    </location>
    <ligand>
        <name>Mg(2+)</name>
        <dbReference type="ChEBI" id="CHEBI:18420"/>
    </ligand>
</feature>
<evidence type="ECO:0000256" key="4">
    <source>
        <dbReference type="ARBA" id="ARBA00012094"/>
    </source>
</evidence>
<keyword evidence="7 17" id="KW-0378">Hydrolase</keyword>
<proteinExistence type="evidence at transcript level"/>
<feature type="binding site" evidence="15">
    <location>
        <position position="388"/>
    </location>
    <ligand>
        <name>substrate</name>
    </ligand>
</feature>
<evidence type="ECO:0000256" key="9">
    <source>
        <dbReference type="ARBA" id="ARBA00022842"/>
    </source>
</evidence>
<sequence length="454" mass="49307">MIETPTNQTPSATTTTPRESGGGGGAMAEPGQQLLRSFVEVAAGSHFPIQNLPFGVFRRRGSPPQAPLPPVAIGDFALDLATVADAGLFDGPALSGSPCFHQETLNMFLGMGRPAWREARATLQKILSADEPVLRDNEALRNKCLIPMSDIEMVLPITVGGYTDFFCSVHHARNCGFIFRGPQTPVNPNWFYLPIGYNGRASSIVVSGTDVIRPRGQGHPTGNSAPYFGPSQKLDFELEMAAIVGPGNELGKPIDINDAEEHIFGLTLMNDWSARDIQAWETIPLGPFLGKSFSTTISPWIVTLDALKPFMCEAPKQEPEPLPYLAEKNHINYDIPLEVLIKPKDQNVALIVTKTNFKHLYWTVTQQLTHHTINGCNMRPGDIFATGTLSGPEPDSLGCLLELTWNGQKEIPVGNLTRKFLEDGDEVILTGCCKGEGYNIGFGTCTGKVLPALP</sequence>
<comment type="similarity">
    <text evidence="3 17">Belongs to the FAH family.</text>
</comment>
<feature type="binding site" evidence="16">
    <location>
        <position position="271"/>
    </location>
    <ligand>
        <name>Mg(2+)</name>
        <dbReference type="ChEBI" id="CHEBI:18420"/>
    </ligand>
</feature>
<evidence type="ECO:0000256" key="18">
    <source>
        <dbReference type="SAM" id="MobiDB-lite"/>
    </source>
</evidence>
<comment type="function">
    <text evidence="13">Converts fumarylacetoacetate to acetoacetate and fumarate. Involved in tyrosine catabolic pathway. Catalyzes the final step in the tyrosine degradation pathway.</text>
</comment>
<feature type="binding site" evidence="16">
    <location>
        <position position="295"/>
    </location>
    <ligand>
        <name>Mg(2+)</name>
        <dbReference type="ChEBI" id="CHEBI:18420"/>
    </ligand>
</feature>
<dbReference type="KEGG" id="zma:100192910"/>
<dbReference type="InterPro" id="IPR036663">
    <property type="entry name" value="Fumarylacetoacetase_C_sf"/>
</dbReference>
<dbReference type="FunFam" id="2.30.30.230:FF:000002">
    <property type="entry name" value="Fumarylacetoacetase"/>
    <property type="match status" value="1"/>
</dbReference>
<evidence type="ECO:0000256" key="8">
    <source>
        <dbReference type="ARBA" id="ARBA00022837"/>
    </source>
</evidence>
<protein>
    <recommendedName>
        <fullName evidence="5 17">Fumarylacetoacetase</fullName>
        <ecNumber evidence="4 17">3.7.1.2</ecNumber>
    </recommendedName>
    <alternativeName>
        <fullName evidence="12 17">Fumarylacetoacetate hydrolase</fullName>
    </alternativeName>
</protein>
<keyword evidence="11 17" id="KW-0585">Phenylalanine catabolism</keyword>
<evidence type="ECO:0000256" key="13">
    <source>
        <dbReference type="ARBA" id="ARBA00057625"/>
    </source>
</evidence>
<accession>B4FD30</accession>
<evidence type="ECO:0000313" key="21">
    <source>
        <dbReference type="EMBL" id="ACF80023.1"/>
    </source>
</evidence>
<dbReference type="OrthoDB" id="9971669at2759"/>
<dbReference type="EMBL" id="BT035018">
    <property type="protein sequence ID" value="ACF80023.1"/>
    <property type="molecule type" value="mRNA"/>
</dbReference>
<feature type="binding site" evidence="15">
    <location>
        <position position="278"/>
    </location>
    <ligand>
        <name>substrate</name>
    </ligand>
</feature>
<feature type="region of interest" description="Disordered" evidence="18">
    <location>
        <begin position="1"/>
        <end position="29"/>
    </location>
</feature>